<comment type="caution">
    <text evidence="2">The sequence shown here is derived from an EMBL/GenBank/DDBJ whole genome shotgun (WGS) entry which is preliminary data.</text>
</comment>
<dbReference type="PANTHER" id="PTHR47272">
    <property type="entry name" value="DDE_TNP_1_7 DOMAIN-CONTAINING PROTEIN"/>
    <property type="match status" value="1"/>
</dbReference>
<dbReference type="PANTHER" id="PTHR47272:SF1">
    <property type="entry name" value="PIGGYBAC TRANSPOSABLE ELEMENT-DERIVED PROTEIN 3-LIKE"/>
    <property type="match status" value="1"/>
</dbReference>
<accession>A0A8S3XQ96</accession>
<gene>
    <name evidence="2" type="ORF">PAPOLLO_LOCUS20990</name>
</gene>
<dbReference type="InterPro" id="IPR029526">
    <property type="entry name" value="PGBD"/>
</dbReference>
<evidence type="ECO:0000313" key="3">
    <source>
        <dbReference type="Proteomes" id="UP000691718"/>
    </source>
</evidence>
<dbReference type="Proteomes" id="UP000691718">
    <property type="component" value="Unassembled WGS sequence"/>
</dbReference>
<dbReference type="AlphaFoldDB" id="A0A8S3XQ96"/>
<feature type="domain" description="PiggyBac transposable element-derived protein" evidence="1">
    <location>
        <begin position="31"/>
        <end position="167"/>
    </location>
</feature>
<protein>
    <submittedName>
        <fullName evidence="2">(apollo) hypothetical protein</fullName>
    </submittedName>
</protein>
<evidence type="ECO:0000313" key="2">
    <source>
        <dbReference type="EMBL" id="CAG5037026.1"/>
    </source>
</evidence>
<organism evidence="2 3">
    <name type="scientific">Parnassius apollo</name>
    <name type="common">Apollo butterfly</name>
    <name type="synonym">Papilio apollo</name>
    <dbReference type="NCBI Taxonomy" id="110799"/>
    <lineage>
        <taxon>Eukaryota</taxon>
        <taxon>Metazoa</taxon>
        <taxon>Ecdysozoa</taxon>
        <taxon>Arthropoda</taxon>
        <taxon>Hexapoda</taxon>
        <taxon>Insecta</taxon>
        <taxon>Pterygota</taxon>
        <taxon>Neoptera</taxon>
        <taxon>Endopterygota</taxon>
        <taxon>Lepidoptera</taxon>
        <taxon>Glossata</taxon>
        <taxon>Ditrysia</taxon>
        <taxon>Papilionoidea</taxon>
        <taxon>Papilionidae</taxon>
        <taxon>Parnassiinae</taxon>
        <taxon>Parnassini</taxon>
        <taxon>Parnassius</taxon>
        <taxon>Parnassius</taxon>
    </lineage>
</organism>
<dbReference type="OrthoDB" id="123207at2759"/>
<sequence>MRIQKNEAFDENKFKFTGVTQLPEFIEKLETPAYFFLFLFSEDLIQTITNQSNLKSVQDNIYKPANITKQEIEQFIGMVIFMSIVKLPASRYYWNKTLGQQQIYETMTRNRFETIKNKLHFNDNNNYTPLGSPGHDKLFKVRPLLDGIREQLLLVPKEEYLVVDEQIDNHYESSS</sequence>
<dbReference type="Pfam" id="PF13843">
    <property type="entry name" value="DDE_Tnp_1_7"/>
    <property type="match status" value="1"/>
</dbReference>
<evidence type="ECO:0000259" key="1">
    <source>
        <dbReference type="Pfam" id="PF13843"/>
    </source>
</evidence>
<name>A0A8S3XQ96_PARAO</name>
<keyword evidence="3" id="KW-1185">Reference proteome</keyword>
<dbReference type="EMBL" id="CAJQZP010001297">
    <property type="protein sequence ID" value="CAG5037026.1"/>
    <property type="molecule type" value="Genomic_DNA"/>
</dbReference>
<proteinExistence type="predicted"/>
<reference evidence="2" key="1">
    <citation type="submission" date="2021-04" db="EMBL/GenBank/DDBJ databases">
        <authorList>
            <person name="Tunstrom K."/>
        </authorList>
    </citation>
    <scope>NUCLEOTIDE SEQUENCE</scope>
</reference>